<name>A0ABD0M0N3_9CAEN</name>
<sequence>MSGVLWLAVAMATVGLTVSQRVGPGPGEGFRFFRNYAKCEQIGYCYEYNNPRSCVNPPNWVCVHTLNREAGTIDESTQTRGSRLYKIQEYGLGNTRCCGGRHQSPINIPSRRAVCVRNQLTPNYREPRYWWDWKGFGKGSPTKNGHRIEGVLENTGTYLNFKVEERNIPKPLVLRDVPFTDAIPLKPNTYVFAEAHIHTGVSEHRVNGRAYDGEIHMVHRRTAFFNFDEQTFDQNCSSQTPLGIAVIGIFLSILCHDQVLSHGGTGPMIRPHPVSRIGPLSGPGRMLRQRNRFCLDQLNEGRRNAEFDAMIKEARAGSIQDNPIRDNGNGNGEGVFGALFSRRKRAARFRRDEDDKKIPFTMNPAELLPRSDAYYQYFGSLTSPPCTEVLNWIVMKEPIRITRDQLEFLQNFRSFAETGAPVRRFGNSRPIQPRNGRTVTTNRC</sequence>
<dbReference type="Pfam" id="PF00194">
    <property type="entry name" value="Carb_anhydrase"/>
    <property type="match status" value="2"/>
</dbReference>
<dbReference type="SUPFAM" id="SSF51069">
    <property type="entry name" value="Carbonic anhydrase"/>
    <property type="match status" value="1"/>
</dbReference>
<accession>A0ABD0M0N3</accession>
<keyword evidence="5 8" id="KW-0862">Zinc</keyword>
<evidence type="ECO:0000313" key="11">
    <source>
        <dbReference type="EMBL" id="KAK7505192.1"/>
    </source>
</evidence>
<dbReference type="InterPro" id="IPR036398">
    <property type="entry name" value="CA_dom_sf"/>
</dbReference>
<dbReference type="PROSITE" id="PS00162">
    <property type="entry name" value="ALPHA_CA_1"/>
    <property type="match status" value="1"/>
</dbReference>
<organism evidence="11 12">
    <name type="scientific">Batillaria attramentaria</name>
    <dbReference type="NCBI Taxonomy" id="370345"/>
    <lineage>
        <taxon>Eukaryota</taxon>
        <taxon>Metazoa</taxon>
        <taxon>Spiralia</taxon>
        <taxon>Lophotrochozoa</taxon>
        <taxon>Mollusca</taxon>
        <taxon>Gastropoda</taxon>
        <taxon>Caenogastropoda</taxon>
        <taxon>Sorbeoconcha</taxon>
        <taxon>Cerithioidea</taxon>
        <taxon>Batillariidae</taxon>
        <taxon>Batillaria</taxon>
    </lineage>
</organism>
<comment type="catalytic activity">
    <reaction evidence="7 8">
        <text>hydrogencarbonate + H(+) = CO2 + H2O</text>
        <dbReference type="Rhea" id="RHEA:10748"/>
        <dbReference type="ChEBI" id="CHEBI:15377"/>
        <dbReference type="ChEBI" id="CHEBI:15378"/>
        <dbReference type="ChEBI" id="CHEBI:16526"/>
        <dbReference type="ChEBI" id="CHEBI:17544"/>
        <dbReference type="EC" id="4.2.1.1"/>
    </reaction>
</comment>
<dbReference type="InterPro" id="IPR023561">
    <property type="entry name" value="Carbonic_anhydrase_a-class"/>
</dbReference>
<dbReference type="InterPro" id="IPR001148">
    <property type="entry name" value="CA_dom"/>
</dbReference>
<dbReference type="PANTHER" id="PTHR18952:SF265">
    <property type="entry name" value="CARBONIC ANHYDRASE"/>
    <property type="match status" value="1"/>
</dbReference>
<keyword evidence="8" id="KW-0732">Signal</keyword>
<dbReference type="AlphaFoldDB" id="A0ABD0M0N3"/>
<feature type="region of interest" description="Disordered" evidence="9">
    <location>
        <begin position="423"/>
        <end position="444"/>
    </location>
</feature>
<evidence type="ECO:0000256" key="7">
    <source>
        <dbReference type="ARBA" id="ARBA00048348"/>
    </source>
</evidence>
<evidence type="ECO:0000256" key="9">
    <source>
        <dbReference type="SAM" id="MobiDB-lite"/>
    </source>
</evidence>
<evidence type="ECO:0000256" key="4">
    <source>
        <dbReference type="ARBA" id="ARBA00022723"/>
    </source>
</evidence>
<dbReference type="Proteomes" id="UP001519460">
    <property type="component" value="Unassembled WGS sequence"/>
</dbReference>
<dbReference type="EC" id="4.2.1.1" evidence="3 8"/>
<dbReference type="Gene3D" id="3.10.200.10">
    <property type="entry name" value="Alpha carbonic anhydrase"/>
    <property type="match status" value="1"/>
</dbReference>
<proteinExistence type="inferred from homology"/>
<feature type="chain" id="PRO_5044530928" description="Carbonic anhydrase" evidence="8">
    <location>
        <begin position="20"/>
        <end position="444"/>
    </location>
</feature>
<evidence type="ECO:0000256" key="3">
    <source>
        <dbReference type="ARBA" id="ARBA00012925"/>
    </source>
</evidence>
<reference evidence="11 12" key="1">
    <citation type="journal article" date="2023" name="Sci. Data">
        <title>Genome assembly of the Korean intertidal mud-creeper Batillaria attramentaria.</title>
        <authorList>
            <person name="Patra A.K."/>
            <person name="Ho P.T."/>
            <person name="Jun S."/>
            <person name="Lee S.J."/>
            <person name="Kim Y."/>
            <person name="Won Y.J."/>
        </authorList>
    </citation>
    <scope>NUCLEOTIDE SEQUENCE [LARGE SCALE GENOMIC DNA]</scope>
    <source>
        <strain evidence="11">Wonlab-2016</strain>
    </source>
</reference>
<feature type="compositionally biased region" description="Polar residues" evidence="9">
    <location>
        <begin position="435"/>
        <end position="444"/>
    </location>
</feature>
<evidence type="ECO:0000256" key="2">
    <source>
        <dbReference type="ARBA" id="ARBA00010718"/>
    </source>
</evidence>
<dbReference type="InterPro" id="IPR018338">
    <property type="entry name" value="Carbonic_anhydrase_a-class_CS"/>
</dbReference>
<comment type="function">
    <text evidence="1 8">Reversible hydration of carbon dioxide.</text>
</comment>
<comment type="caution">
    <text evidence="11">The sequence shown here is derived from an EMBL/GenBank/DDBJ whole genome shotgun (WGS) entry which is preliminary data.</text>
</comment>
<dbReference type="GO" id="GO:0008270">
    <property type="term" value="F:zinc ion binding"/>
    <property type="evidence" value="ECO:0007669"/>
    <property type="project" value="UniProtKB-UniRule"/>
</dbReference>
<keyword evidence="6 8" id="KW-0456">Lyase</keyword>
<feature type="signal peptide" evidence="8">
    <location>
        <begin position="1"/>
        <end position="19"/>
    </location>
</feature>
<dbReference type="CDD" id="cd00326">
    <property type="entry name" value="alpha_CA"/>
    <property type="match status" value="1"/>
</dbReference>
<comment type="cofactor">
    <cofactor evidence="8">
        <name>Zn(2+)</name>
        <dbReference type="ChEBI" id="CHEBI:29105"/>
    </cofactor>
</comment>
<feature type="domain" description="Alpha-carbonic anhydrase" evidence="10">
    <location>
        <begin position="44"/>
        <end position="443"/>
    </location>
</feature>
<dbReference type="EMBL" id="JACVVK020000011">
    <property type="protein sequence ID" value="KAK7505192.1"/>
    <property type="molecule type" value="Genomic_DNA"/>
</dbReference>
<evidence type="ECO:0000256" key="6">
    <source>
        <dbReference type="ARBA" id="ARBA00023239"/>
    </source>
</evidence>
<dbReference type="SMART" id="SM01057">
    <property type="entry name" value="Carb_anhydrase"/>
    <property type="match status" value="1"/>
</dbReference>
<evidence type="ECO:0000259" key="10">
    <source>
        <dbReference type="PROSITE" id="PS51144"/>
    </source>
</evidence>
<keyword evidence="4 8" id="KW-0479">Metal-binding</keyword>
<dbReference type="GO" id="GO:0004089">
    <property type="term" value="F:carbonate dehydratase activity"/>
    <property type="evidence" value="ECO:0007669"/>
    <property type="project" value="UniProtKB-UniRule"/>
</dbReference>
<comment type="similarity">
    <text evidence="2 8">Belongs to the alpha-carbonic anhydrase family.</text>
</comment>
<gene>
    <name evidence="11" type="ORF">BaRGS_00003354</name>
</gene>
<evidence type="ECO:0000256" key="5">
    <source>
        <dbReference type="ARBA" id="ARBA00022833"/>
    </source>
</evidence>
<protein>
    <recommendedName>
        <fullName evidence="3 8">Carbonic anhydrase</fullName>
        <ecNumber evidence="3 8">4.2.1.1</ecNumber>
    </recommendedName>
</protein>
<dbReference type="PROSITE" id="PS51144">
    <property type="entry name" value="ALPHA_CA_2"/>
    <property type="match status" value="1"/>
</dbReference>
<keyword evidence="12" id="KW-1185">Reference proteome</keyword>
<evidence type="ECO:0000256" key="1">
    <source>
        <dbReference type="ARBA" id="ARBA00002904"/>
    </source>
</evidence>
<dbReference type="PANTHER" id="PTHR18952">
    <property type="entry name" value="CARBONIC ANHYDRASE"/>
    <property type="match status" value="1"/>
</dbReference>
<evidence type="ECO:0000313" key="12">
    <source>
        <dbReference type="Proteomes" id="UP001519460"/>
    </source>
</evidence>
<evidence type="ECO:0000256" key="8">
    <source>
        <dbReference type="RuleBase" id="RU367011"/>
    </source>
</evidence>